<dbReference type="PANTHER" id="PTHR38471:SF2">
    <property type="entry name" value="FOUR HELIX BUNDLE PROTEIN"/>
    <property type="match status" value="1"/>
</dbReference>
<dbReference type="PANTHER" id="PTHR38471">
    <property type="entry name" value="FOUR HELIX BUNDLE PROTEIN"/>
    <property type="match status" value="1"/>
</dbReference>
<evidence type="ECO:0000256" key="1">
    <source>
        <dbReference type="SAM" id="MobiDB-lite"/>
    </source>
</evidence>
<evidence type="ECO:0000313" key="3">
    <source>
        <dbReference type="Proteomes" id="UP000192276"/>
    </source>
</evidence>
<comment type="caution">
    <text evidence="2">The sequence shown here is derived from an EMBL/GenBank/DDBJ whole genome shotgun (WGS) entry which is preliminary data.</text>
</comment>
<dbReference type="Proteomes" id="UP000192276">
    <property type="component" value="Unassembled WGS sequence"/>
</dbReference>
<dbReference type="SUPFAM" id="SSF158446">
    <property type="entry name" value="IVS-encoded protein-like"/>
    <property type="match status" value="1"/>
</dbReference>
<proteinExistence type="predicted"/>
<dbReference type="RefSeq" id="WP_081163874.1">
    <property type="nucleotide sequence ID" value="NZ_LWBP01000112.1"/>
</dbReference>
<dbReference type="STRING" id="550983.A4R26_17595"/>
<accession>A0A1V9FXC2</accession>
<dbReference type="CDD" id="cd16377">
    <property type="entry name" value="23S_rRNA_IVP_like"/>
    <property type="match status" value="1"/>
</dbReference>
<name>A0A1V9FXC2_9BACT</name>
<dbReference type="EMBL" id="LWBP01000112">
    <property type="protein sequence ID" value="OQP62992.1"/>
    <property type="molecule type" value="Genomic_DNA"/>
</dbReference>
<protein>
    <submittedName>
        <fullName evidence="2">Four helix bundle protein</fullName>
    </submittedName>
</protein>
<feature type="region of interest" description="Disordered" evidence="1">
    <location>
        <begin position="128"/>
        <end position="151"/>
    </location>
</feature>
<organism evidence="2 3">
    <name type="scientific">Niastella populi</name>
    <dbReference type="NCBI Taxonomy" id="550983"/>
    <lineage>
        <taxon>Bacteria</taxon>
        <taxon>Pseudomonadati</taxon>
        <taxon>Bacteroidota</taxon>
        <taxon>Chitinophagia</taxon>
        <taxon>Chitinophagales</taxon>
        <taxon>Chitinophagaceae</taxon>
        <taxon>Niastella</taxon>
    </lineage>
</organism>
<sequence length="151" mass="17096">MATFNTFEEITAWQKARVLCSKIQTLTTTTDLAKDYKLKDQINGSSGSIMDNIAEGFGRGGNNEFIQFLTVSLGSASECQSQLYRILDRKYINKIQFDELYFLCNEIRKIIFGLINYIQASSQKGLKFKNRNNNKNNNNSSGSNNNPLTIN</sequence>
<gene>
    <name evidence="2" type="ORF">A4R26_17595</name>
</gene>
<dbReference type="NCBIfam" id="TIGR02436">
    <property type="entry name" value="four helix bundle protein"/>
    <property type="match status" value="1"/>
</dbReference>
<dbReference type="OrthoDB" id="5515766at2"/>
<evidence type="ECO:0000313" key="2">
    <source>
        <dbReference type="EMBL" id="OQP62992.1"/>
    </source>
</evidence>
<reference evidence="3" key="1">
    <citation type="submission" date="2016-04" db="EMBL/GenBank/DDBJ databases">
        <authorList>
            <person name="Chen L."/>
            <person name="Zhuang W."/>
            <person name="Wang G."/>
        </authorList>
    </citation>
    <scope>NUCLEOTIDE SEQUENCE [LARGE SCALE GENOMIC DNA]</scope>
    <source>
        <strain evidence="3">208</strain>
    </source>
</reference>
<dbReference type="InterPro" id="IPR012657">
    <property type="entry name" value="23S_rRNA-intervening_sequence"/>
</dbReference>
<dbReference type="Pfam" id="PF05635">
    <property type="entry name" value="23S_rRNA_IVP"/>
    <property type="match status" value="1"/>
</dbReference>
<dbReference type="InterPro" id="IPR036583">
    <property type="entry name" value="23S_rRNA_IVS_sf"/>
</dbReference>
<feature type="compositionally biased region" description="Low complexity" evidence="1">
    <location>
        <begin position="133"/>
        <end position="151"/>
    </location>
</feature>
<dbReference type="AlphaFoldDB" id="A0A1V9FXC2"/>
<keyword evidence="3" id="KW-1185">Reference proteome</keyword>
<dbReference type="Gene3D" id="1.20.1440.60">
    <property type="entry name" value="23S rRNA-intervening sequence"/>
    <property type="match status" value="1"/>
</dbReference>